<accession>A1ZJS8</accession>
<dbReference type="InterPro" id="IPR026341">
    <property type="entry name" value="T9SS_type_B"/>
</dbReference>
<protein>
    <recommendedName>
        <fullName evidence="1">Ig-like domain-containing protein</fullName>
    </recommendedName>
</protein>
<sequence>MRQHFTIIPATTKQAMRWYAQQHLTLHLLLLLFLGLAQLANAQEGTKQLMPNATDRLYIRIDPFAKYGANTQQRMNIYLNVGEKMHFGMQLSDGTGVKFRIKDAGDNIVFPETSVPTSAGTGYIDTYTEAVSGPNGVKLNGSTVTSGYTTPFVYTAASSGNHYIEFTGDNNAELSFLDVTVTDAANNIITNPDDPNRSAGRLWSQQWSLSTTSFTNFPVNAEFYVFTADEFVNKVKYEMKPNVFDFVANSFGTALTGEQIVRQQSQEGNVLGSTSIGEYKIFLNDPDQAAFPTNNIPPPVVKAWLDNTQLYDYDYNRSPQQLDLSANKPTITRNAGTCPDPSSATFTVESNVSGKATILIDANGDGFVVGTNDRALYMDITPGVNKLVWDLKDANGTLLTDGNFTASGTFLARGPAHFPLYDVESLSGITTSSIRPYSKLNPTLYWDDSNISDWADKSGTNAMAVTKQSQLVINANTPRVWTYSSNNNENNNGNKNTMNSWFNAIDLGLAGFDFTIVTSTSQCNNGSLPVVSDIQKSGVKNADIAFANTDFTNKYSDPGNVTLNKIKILSLPSGTEGVLKLNGVAITLNQEINFADLNNITFTPINNFTGNVSVAWNGSNGSDFATQPASINIAINTAPNISNIGNQAVCADNATSIINFTVGDAETAAGSLTVSASSSNLTIVPIANIVLGGAGANRTITVTPASGQSGSSTITVFVSDGNSNSSASFIVTAGPSSNFTGSTSACVGNALNLTAEETGATSYSWKKEGVEVASTQTFSIASMAAANEGTYTLTVVKNGCTSSKSFQVSIFPHISFTGTTDVCLGGTLTLVADETVATSYSWKKGGVEVGNSQTLTINNIQAANIGADYTLTIEKEGCTNTSPAFAVSLNGPTVAIANGAKVSFCGTSGVLTATAVTGATYQWKKEGANIGTNSNQLTVTEAGSYTVTVLVGGCTNTSEASIVTFNQINSSVTIASNANNNAVCAGQSIAFTATATNGGTNPTYQWQVNGNNVAGATQSFFTSNALSHNDAVTVVMQANISCPQTVNSNEILVTVNALPTITFATNSATISNNEVTITEGESITIDLTGAATYTWTPATGINSQSADGAQVVLAPTSTTTYVVTATSATGCQGAAPSSLKVIVNPKTDLFIPSLFSPNGDGQNDRFIVRGTGIQRITFRVFDRSGHLIYETNSVDEATTTGWDGTKDGVNQPIGMYTWSITGAFVDGREISFKGAKAGKINLLR</sequence>
<feature type="domain" description="Ig-like" evidence="1">
    <location>
        <begin position="883"/>
        <end position="963"/>
    </location>
</feature>
<dbReference type="eggNOG" id="COG3291">
    <property type="taxonomic scope" value="Bacteria"/>
</dbReference>
<dbReference type="InterPro" id="IPR007110">
    <property type="entry name" value="Ig-like_dom"/>
</dbReference>
<dbReference type="Gene3D" id="2.60.40.10">
    <property type="entry name" value="Immunoglobulins"/>
    <property type="match status" value="5"/>
</dbReference>
<organism evidence="2 3">
    <name type="scientific">Microscilla marina ATCC 23134</name>
    <dbReference type="NCBI Taxonomy" id="313606"/>
    <lineage>
        <taxon>Bacteria</taxon>
        <taxon>Pseudomonadati</taxon>
        <taxon>Bacteroidota</taxon>
        <taxon>Cytophagia</taxon>
        <taxon>Cytophagales</taxon>
        <taxon>Microscillaceae</taxon>
        <taxon>Microscilla</taxon>
    </lineage>
</organism>
<dbReference type="eggNOG" id="COG2152">
    <property type="taxonomic scope" value="Bacteria"/>
</dbReference>
<dbReference type="NCBIfam" id="TIGR04131">
    <property type="entry name" value="Bac_Flav_CTERM"/>
    <property type="match status" value="1"/>
</dbReference>
<dbReference type="Pfam" id="PF13585">
    <property type="entry name" value="CHU_C"/>
    <property type="match status" value="1"/>
</dbReference>
<keyword evidence="3" id="KW-1185">Reference proteome</keyword>
<dbReference type="EMBL" id="AAWS01000011">
    <property type="protein sequence ID" value="EAY29381.1"/>
    <property type="molecule type" value="Genomic_DNA"/>
</dbReference>
<dbReference type="Proteomes" id="UP000004095">
    <property type="component" value="Unassembled WGS sequence"/>
</dbReference>
<dbReference type="OrthoDB" id="9765926at2"/>
<dbReference type="InterPro" id="IPR013783">
    <property type="entry name" value="Ig-like_fold"/>
</dbReference>
<dbReference type="eggNOG" id="COG3210">
    <property type="taxonomic scope" value="Bacteria"/>
</dbReference>
<dbReference type="AlphaFoldDB" id="A1ZJS8"/>
<evidence type="ECO:0000259" key="1">
    <source>
        <dbReference type="PROSITE" id="PS50835"/>
    </source>
</evidence>
<reference evidence="2 3" key="1">
    <citation type="submission" date="2007-01" db="EMBL/GenBank/DDBJ databases">
        <authorList>
            <person name="Haygood M."/>
            <person name="Podell S."/>
            <person name="Anderson C."/>
            <person name="Hopkinson B."/>
            <person name="Roe K."/>
            <person name="Barbeau K."/>
            <person name="Gaasterland T."/>
            <person name="Ferriera S."/>
            <person name="Johnson J."/>
            <person name="Kravitz S."/>
            <person name="Beeson K."/>
            <person name="Sutton G."/>
            <person name="Rogers Y.-H."/>
            <person name="Friedman R."/>
            <person name="Frazier M."/>
            <person name="Venter J.C."/>
        </authorList>
    </citation>
    <scope>NUCLEOTIDE SEQUENCE [LARGE SCALE GENOMIC DNA]</scope>
    <source>
        <strain evidence="2 3">ATCC 23134</strain>
    </source>
</reference>
<name>A1ZJS8_MICM2</name>
<evidence type="ECO:0000313" key="3">
    <source>
        <dbReference type="Proteomes" id="UP000004095"/>
    </source>
</evidence>
<gene>
    <name evidence="2" type="ORF">M23134_01437</name>
</gene>
<dbReference type="PROSITE" id="PS50835">
    <property type="entry name" value="IG_LIKE"/>
    <property type="match status" value="1"/>
</dbReference>
<dbReference type="RefSeq" id="WP_002696404.1">
    <property type="nucleotide sequence ID" value="NZ_AAWS01000011.1"/>
</dbReference>
<proteinExistence type="predicted"/>
<evidence type="ECO:0000313" key="2">
    <source>
        <dbReference type="EMBL" id="EAY29381.1"/>
    </source>
</evidence>
<comment type="caution">
    <text evidence="2">The sequence shown here is derived from an EMBL/GenBank/DDBJ whole genome shotgun (WGS) entry which is preliminary data.</text>
</comment>